<keyword evidence="1" id="KW-1133">Transmembrane helix</keyword>
<dbReference type="EMBL" id="DRTB01000212">
    <property type="protein sequence ID" value="HHE04977.1"/>
    <property type="molecule type" value="Genomic_DNA"/>
</dbReference>
<evidence type="ECO:0000256" key="1">
    <source>
        <dbReference type="SAM" id="Phobius"/>
    </source>
</evidence>
<reference evidence="2" key="1">
    <citation type="journal article" date="2020" name="mSystems">
        <title>Genome- and Community-Level Interaction Insights into Carbon Utilization and Element Cycling Functions of Hydrothermarchaeota in Hydrothermal Sediment.</title>
        <authorList>
            <person name="Zhou Z."/>
            <person name="Liu Y."/>
            <person name="Xu W."/>
            <person name="Pan J."/>
            <person name="Luo Z.H."/>
            <person name="Li M."/>
        </authorList>
    </citation>
    <scope>NUCLEOTIDE SEQUENCE [LARGE SCALE GENOMIC DNA]</scope>
    <source>
        <strain evidence="2">HyVt-74</strain>
    </source>
</reference>
<accession>A0A7C5DC84</accession>
<dbReference type="AlphaFoldDB" id="A0A7C5DC84"/>
<gene>
    <name evidence="2" type="ORF">ENL19_02820</name>
</gene>
<keyword evidence="1" id="KW-0472">Membrane</keyword>
<organism evidence="2">
    <name type="scientific">candidate division WOR-3 bacterium</name>
    <dbReference type="NCBI Taxonomy" id="2052148"/>
    <lineage>
        <taxon>Bacteria</taxon>
        <taxon>Bacteria division WOR-3</taxon>
    </lineage>
</organism>
<keyword evidence="1" id="KW-0812">Transmembrane</keyword>
<name>A0A7C5DC84_UNCW3</name>
<sequence>MKPSSWIYLITSAFLIISLVTVSYPLYLFIQDAKEGKFDVSITELKIVKWKDEYRLNFTLVGFNNARVAVKNIVVNFTYVYVTQNSTFSKNVSVNLGDLEPGSSKELPLSIAIRGIPTSLTIRLELSMNVAGYLPFKMSFEKEII</sequence>
<feature type="transmembrane region" description="Helical" evidence="1">
    <location>
        <begin position="6"/>
        <end position="30"/>
    </location>
</feature>
<evidence type="ECO:0008006" key="3">
    <source>
        <dbReference type="Google" id="ProtNLM"/>
    </source>
</evidence>
<evidence type="ECO:0000313" key="2">
    <source>
        <dbReference type="EMBL" id="HHE04977.1"/>
    </source>
</evidence>
<protein>
    <recommendedName>
        <fullName evidence="3">Late embryogenesis abundant protein LEA-2 subgroup domain-containing protein</fullName>
    </recommendedName>
</protein>
<dbReference type="Proteomes" id="UP000886110">
    <property type="component" value="Unassembled WGS sequence"/>
</dbReference>
<comment type="caution">
    <text evidence="2">The sequence shown here is derived from an EMBL/GenBank/DDBJ whole genome shotgun (WGS) entry which is preliminary data.</text>
</comment>
<proteinExistence type="predicted"/>